<dbReference type="Gene3D" id="3.40.250.10">
    <property type="entry name" value="Rhodanese-like domain"/>
    <property type="match status" value="1"/>
</dbReference>
<dbReference type="CDD" id="cd00158">
    <property type="entry name" value="RHOD"/>
    <property type="match status" value="1"/>
</dbReference>
<dbReference type="RefSeq" id="WP_167184968.1">
    <property type="nucleotide sequence ID" value="NZ_JAASQL010000001.1"/>
</dbReference>
<accession>A0ABX0UBT9</accession>
<evidence type="ECO:0000256" key="1">
    <source>
        <dbReference type="SAM" id="Phobius"/>
    </source>
</evidence>
<dbReference type="SMART" id="SM00450">
    <property type="entry name" value="RHOD"/>
    <property type="match status" value="1"/>
</dbReference>
<reference evidence="3 4" key="1">
    <citation type="submission" date="2020-03" db="EMBL/GenBank/DDBJ databases">
        <title>Genomic Encyclopedia of Type Strains, Phase IV (KMG-IV): sequencing the most valuable type-strain genomes for metagenomic binning, comparative biology and taxonomic classification.</title>
        <authorList>
            <person name="Goeker M."/>
        </authorList>
    </citation>
    <scope>NUCLEOTIDE SEQUENCE [LARGE SCALE GENOMIC DNA]</scope>
    <source>
        <strain evidence="3 4">DSM 101599</strain>
    </source>
</reference>
<dbReference type="PROSITE" id="PS50206">
    <property type="entry name" value="RHODANESE_3"/>
    <property type="match status" value="1"/>
</dbReference>
<keyword evidence="1" id="KW-1133">Transmembrane helix</keyword>
<dbReference type="InterPro" id="IPR052367">
    <property type="entry name" value="Thiosulfate_ST/Rhodanese-like"/>
</dbReference>
<keyword evidence="4" id="KW-1185">Reference proteome</keyword>
<dbReference type="PANTHER" id="PTHR45431">
    <property type="entry name" value="RHODANESE-LIKE DOMAIN-CONTAINING PROTEIN 15, CHLOROPLASTIC"/>
    <property type="match status" value="1"/>
</dbReference>
<keyword evidence="1" id="KW-0812">Transmembrane</keyword>
<sequence length="126" mass="14866">MKQIIYIIIAAIIVVWFVFQKFKEHQLKESRLSVIEFKKALRQDKIQIVDVRTVKEFNTGHIKNAININVLSQNKFKEQIETLDKNKPTYIYCRSGKRSLKALDQMLNSGFVNIYDLKGGYIEWLK</sequence>
<evidence type="ECO:0000259" key="2">
    <source>
        <dbReference type="PROSITE" id="PS50206"/>
    </source>
</evidence>
<protein>
    <submittedName>
        <fullName evidence="3">Rhodanese-related sulfurtransferase</fullName>
    </submittedName>
</protein>
<dbReference type="Pfam" id="PF00581">
    <property type="entry name" value="Rhodanese"/>
    <property type="match status" value="1"/>
</dbReference>
<dbReference type="Proteomes" id="UP000745859">
    <property type="component" value="Unassembled WGS sequence"/>
</dbReference>
<keyword evidence="1" id="KW-0472">Membrane</keyword>
<dbReference type="SUPFAM" id="SSF52821">
    <property type="entry name" value="Rhodanese/Cell cycle control phosphatase"/>
    <property type="match status" value="1"/>
</dbReference>
<dbReference type="EMBL" id="JAASQL010000001">
    <property type="protein sequence ID" value="NIJ44626.1"/>
    <property type="molecule type" value="Genomic_DNA"/>
</dbReference>
<gene>
    <name evidence="3" type="ORF">FHR24_001065</name>
</gene>
<dbReference type="InterPro" id="IPR036873">
    <property type="entry name" value="Rhodanese-like_dom_sf"/>
</dbReference>
<dbReference type="InterPro" id="IPR001763">
    <property type="entry name" value="Rhodanese-like_dom"/>
</dbReference>
<dbReference type="PANTHER" id="PTHR45431:SF3">
    <property type="entry name" value="RHODANESE-LIKE DOMAIN-CONTAINING PROTEIN 15, CHLOROPLASTIC"/>
    <property type="match status" value="1"/>
</dbReference>
<evidence type="ECO:0000313" key="3">
    <source>
        <dbReference type="EMBL" id="NIJ44626.1"/>
    </source>
</evidence>
<feature type="domain" description="Rhodanese" evidence="2">
    <location>
        <begin position="42"/>
        <end position="126"/>
    </location>
</feature>
<comment type="caution">
    <text evidence="3">The sequence shown here is derived from an EMBL/GenBank/DDBJ whole genome shotgun (WGS) entry which is preliminary data.</text>
</comment>
<name>A0ABX0UBT9_9FLAO</name>
<feature type="transmembrane region" description="Helical" evidence="1">
    <location>
        <begin position="6"/>
        <end position="22"/>
    </location>
</feature>
<evidence type="ECO:0000313" key="4">
    <source>
        <dbReference type="Proteomes" id="UP000745859"/>
    </source>
</evidence>
<proteinExistence type="predicted"/>
<organism evidence="3 4">
    <name type="scientific">Wenyingzhuangia heitensis</name>
    <dbReference type="NCBI Taxonomy" id="1487859"/>
    <lineage>
        <taxon>Bacteria</taxon>
        <taxon>Pseudomonadati</taxon>
        <taxon>Bacteroidota</taxon>
        <taxon>Flavobacteriia</taxon>
        <taxon>Flavobacteriales</taxon>
        <taxon>Flavobacteriaceae</taxon>
        <taxon>Wenyingzhuangia</taxon>
    </lineage>
</organism>